<evidence type="ECO:0000256" key="8">
    <source>
        <dbReference type="ARBA" id="ARBA00023136"/>
    </source>
</evidence>
<dbReference type="PATRIC" id="fig|1280514.3.peg.3441"/>
<dbReference type="GO" id="GO:0006935">
    <property type="term" value="P:chemotaxis"/>
    <property type="evidence" value="ECO:0007669"/>
    <property type="project" value="UniProtKB-KW"/>
</dbReference>
<comment type="caution">
    <text evidence="13">The sequence shown here is derived from an EMBL/GenBank/DDBJ whole genome shotgun (WGS) entry which is preliminary data.</text>
</comment>
<dbReference type="PANTHER" id="PTHR30534">
    <property type="entry name" value="FLAGELLAR MOTOR SWITCH PROTEIN FLIG"/>
    <property type="match status" value="1"/>
</dbReference>
<keyword evidence="7" id="KW-0283">Flagellar rotation</keyword>
<keyword evidence="6" id="KW-0145">Chemotaxis</keyword>
<dbReference type="Pfam" id="PF14841">
    <property type="entry name" value="FliG_M"/>
    <property type="match status" value="1"/>
</dbReference>
<evidence type="ECO:0000256" key="3">
    <source>
        <dbReference type="ARBA" id="ARBA00010299"/>
    </source>
</evidence>
<evidence type="ECO:0000256" key="5">
    <source>
        <dbReference type="ARBA" id="ARBA00022475"/>
    </source>
</evidence>
<dbReference type="Pfam" id="PF14842">
    <property type="entry name" value="FliG_N"/>
    <property type="match status" value="1"/>
</dbReference>
<evidence type="ECO:0000256" key="6">
    <source>
        <dbReference type="ARBA" id="ARBA00022500"/>
    </source>
</evidence>
<dbReference type="InterPro" id="IPR028263">
    <property type="entry name" value="FliG_N"/>
</dbReference>
<dbReference type="PRINTS" id="PR00954">
    <property type="entry name" value="FLGMOTORFLIG"/>
</dbReference>
<evidence type="ECO:0000259" key="12">
    <source>
        <dbReference type="Pfam" id="PF14842"/>
    </source>
</evidence>
<evidence type="ECO:0000259" key="11">
    <source>
        <dbReference type="Pfam" id="PF14841"/>
    </source>
</evidence>
<dbReference type="GO" id="GO:0005886">
    <property type="term" value="C:plasma membrane"/>
    <property type="evidence" value="ECO:0007669"/>
    <property type="project" value="UniProtKB-SubCell"/>
</dbReference>
<feature type="domain" description="Flagellar motor switch protein FliG C-terminal" evidence="10">
    <location>
        <begin position="222"/>
        <end position="328"/>
    </location>
</feature>
<dbReference type="InterPro" id="IPR023087">
    <property type="entry name" value="Flg_Motor_Flig_C"/>
</dbReference>
<dbReference type="InterPro" id="IPR032779">
    <property type="entry name" value="FliG_M"/>
</dbReference>
<keyword evidence="13" id="KW-0282">Flagellum</keyword>
<reference evidence="13 14" key="1">
    <citation type="submission" date="2015-01" db="EMBL/GenBank/DDBJ databases">
        <title>Draft genome of the acidophilic iron oxidizer Acidithrix ferrooxidans strain Py-F3.</title>
        <authorList>
            <person name="Poehlein A."/>
            <person name="Eisen S."/>
            <person name="Schloemann M."/>
            <person name="Johnson B.D."/>
            <person name="Daniel R."/>
            <person name="Muehling M."/>
        </authorList>
    </citation>
    <scope>NUCLEOTIDE SEQUENCE [LARGE SCALE GENOMIC DNA]</scope>
    <source>
        <strain evidence="13 14">Py-F3</strain>
    </source>
</reference>
<evidence type="ECO:0000256" key="9">
    <source>
        <dbReference type="ARBA" id="ARBA00023143"/>
    </source>
</evidence>
<dbReference type="Gene3D" id="1.10.220.30">
    <property type="match status" value="3"/>
</dbReference>
<keyword evidence="14" id="KW-1185">Reference proteome</keyword>
<dbReference type="InterPro" id="IPR000090">
    <property type="entry name" value="Flg_Motor_Flig"/>
</dbReference>
<evidence type="ECO:0000256" key="1">
    <source>
        <dbReference type="ARBA" id="ARBA00004117"/>
    </source>
</evidence>
<keyword evidence="13" id="KW-0969">Cilium</keyword>
<dbReference type="AlphaFoldDB" id="A0A0D8HFB3"/>
<keyword evidence="13" id="KW-0966">Cell projection</keyword>
<evidence type="ECO:0000313" key="13">
    <source>
        <dbReference type="EMBL" id="KJF16564.1"/>
    </source>
</evidence>
<comment type="subcellular location">
    <subcellularLocation>
        <location evidence="1">Bacterial flagellum basal body</location>
    </subcellularLocation>
    <subcellularLocation>
        <location evidence="2">Cell membrane</location>
        <topology evidence="2">Peripheral membrane protein</topology>
        <orientation evidence="2">Cytoplasmic side</orientation>
    </subcellularLocation>
</comment>
<dbReference type="Pfam" id="PF01706">
    <property type="entry name" value="FliG_C"/>
    <property type="match status" value="1"/>
</dbReference>
<evidence type="ECO:0000259" key="10">
    <source>
        <dbReference type="Pfam" id="PF01706"/>
    </source>
</evidence>
<dbReference type="NCBIfam" id="TIGR00207">
    <property type="entry name" value="fliG"/>
    <property type="match status" value="1"/>
</dbReference>
<feature type="domain" description="Flagellar motor switch protein FliG middle" evidence="11">
    <location>
        <begin position="120"/>
        <end position="190"/>
    </location>
</feature>
<dbReference type="EMBL" id="JXYS01000080">
    <property type="protein sequence ID" value="KJF16564.1"/>
    <property type="molecule type" value="Genomic_DNA"/>
</dbReference>
<keyword evidence="5" id="KW-1003">Cell membrane</keyword>
<dbReference type="InterPro" id="IPR011002">
    <property type="entry name" value="FliG_a-hlx"/>
</dbReference>
<dbReference type="GO" id="GO:0009425">
    <property type="term" value="C:bacterial-type flagellum basal body"/>
    <property type="evidence" value="ECO:0007669"/>
    <property type="project" value="UniProtKB-SubCell"/>
</dbReference>
<keyword evidence="9" id="KW-0975">Bacterial flagellum</keyword>
<evidence type="ECO:0000256" key="2">
    <source>
        <dbReference type="ARBA" id="ARBA00004413"/>
    </source>
</evidence>
<sequence>MAVKASELTGTQRAAIVLVQLGRDVAGRILRSMSETEAISLTLEIARLPKIENDLNRQIADDFINSLAGIRNLTQGGVDTARDFLASRIGAQAAEEILDEFSGSQANNPVSFLAHVDAGQTASYLQDEHPQIVAVILSFLSPDTAAAILSALPDVSRADIARRIANMERVDPEVLELAASVLQRKLAGLAKAGQTSSRGGVSAVVEMLNRAEQNTEKRILSDLDAMDPELADRIRTQMFVFEDVMNLDDRTLQRILRQVVPKDLAVALKGVPNDMREKVLKNMSERAAGDLVDEIETLGAMRVSAVEAAQSAVVRVVRELESAGEIVLTRNDEEMI</sequence>
<name>A0A0D8HFB3_9ACTN</name>
<evidence type="ECO:0000256" key="4">
    <source>
        <dbReference type="ARBA" id="ARBA00021870"/>
    </source>
</evidence>
<proteinExistence type="inferred from homology"/>
<dbReference type="Proteomes" id="UP000032360">
    <property type="component" value="Unassembled WGS sequence"/>
</dbReference>
<dbReference type="GO" id="GO:0003774">
    <property type="term" value="F:cytoskeletal motor activity"/>
    <property type="evidence" value="ECO:0007669"/>
    <property type="project" value="InterPro"/>
</dbReference>
<protein>
    <recommendedName>
        <fullName evidence="4">Flagellar motor switch protein FliG</fullName>
    </recommendedName>
</protein>
<evidence type="ECO:0000313" key="14">
    <source>
        <dbReference type="Proteomes" id="UP000032360"/>
    </source>
</evidence>
<dbReference type="GO" id="GO:0071973">
    <property type="term" value="P:bacterial-type flagellum-dependent cell motility"/>
    <property type="evidence" value="ECO:0007669"/>
    <property type="project" value="InterPro"/>
</dbReference>
<organism evidence="13 14">
    <name type="scientific">Acidithrix ferrooxidans</name>
    <dbReference type="NCBI Taxonomy" id="1280514"/>
    <lineage>
        <taxon>Bacteria</taxon>
        <taxon>Bacillati</taxon>
        <taxon>Actinomycetota</taxon>
        <taxon>Acidimicrobiia</taxon>
        <taxon>Acidimicrobiales</taxon>
        <taxon>Acidimicrobiaceae</taxon>
        <taxon>Acidithrix</taxon>
    </lineage>
</organism>
<accession>A0A0D8HFB3</accession>
<keyword evidence="8" id="KW-0472">Membrane</keyword>
<evidence type="ECO:0000256" key="7">
    <source>
        <dbReference type="ARBA" id="ARBA00022779"/>
    </source>
</evidence>
<dbReference type="PANTHER" id="PTHR30534:SF0">
    <property type="entry name" value="FLAGELLAR MOTOR SWITCH PROTEIN FLIG"/>
    <property type="match status" value="1"/>
</dbReference>
<feature type="domain" description="Flagellar motor switch protein FliG N-terminal" evidence="12">
    <location>
        <begin position="7"/>
        <end position="109"/>
    </location>
</feature>
<comment type="similarity">
    <text evidence="3">Belongs to the FliG family.</text>
</comment>
<dbReference type="STRING" id="1280514.AXFE_26270"/>
<dbReference type="SUPFAM" id="SSF48029">
    <property type="entry name" value="FliG"/>
    <property type="match status" value="2"/>
</dbReference>
<dbReference type="PIRSF" id="PIRSF003161">
    <property type="entry name" value="FliG"/>
    <property type="match status" value="1"/>
</dbReference>
<gene>
    <name evidence="13" type="primary">fliG</name>
    <name evidence="13" type="ORF">AXFE_26270</name>
</gene>